<keyword evidence="3" id="KW-0347">Helicase</keyword>
<dbReference type="InterPro" id="IPR041677">
    <property type="entry name" value="DNA2/NAM7_AAA_11"/>
</dbReference>
<dbReference type="InterPro" id="IPR047187">
    <property type="entry name" value="SF1_C_Upf1"/>
</dbReference>
<dbReference type="SUPFAM" id="SSF52540">
    <property type="entry name" value="P-loop containing nucleoside triphosphate hydrolases"/>
    <property type="match status" value="1"/>
</dbReference>
<evidence type="ECO:0000256" key="1">
    <source>
        <dbReference type="ARBA" id="ARBA00022741"/>
    </source>
</evidence>
<reference evidence="9 10" key="1">
    <citation type="journal article" date="2017" name="Nat. Commun.">
        <title>Genome assembly with in vitro proximity ligation data and whole-genome triplication in lettuce.</title>
        <authorList>
            <person name="Reyes-Chin-Wo S."/>
            <person name="Wang Z."/>
            <person name="Yang X."/>
            <person name="Kozik A."/>
            <person name="Arikit S."/>
            <person name="Song C."/>
            <person name="Xia L."/>
            <person name="Froenicke L."/>
            <person name="Lavelle D.O."/>
            <person name="Truco M.J."/>
            <person name="Xia R."/>
            <person name="Zhu S."/>
            <person name="Xu C."/>
            <person name="Xu H."/>
            <person name="Xu X."/>
            <person name="Cox K."/>
            <person name="Korf I."/>
            <person name="Meyers B.C."/>
            <person name="Michelmore R.W."/>
        </authorList>
    </citation>
    <scope>NUCLEOTIDE SEQUENCE [LARGE SCALE GENOMIC DNA]</scope>
    <source>
        <strain evidence="10">cv. Salinas</strain>
        <tissue evidence="9">Seedlings</tissue>
    </source>
</reference>
<feature type="domain" description="DNA2/NAM7 helicase helicase" evidence="6">
    <location>
        <begin position="240"/>
        <end position="598"/>
    </location>
</feature>
<comment type="caution">
    <text evidence="9">The sequence shown here is derived from an EMBL/GenBank/DDBJ whole genome shotgun (WGS) entry which is preliminary data.</text>
</comment>
<evidence type="ECO:0000256" key="3">
    <source>
        <dbReference type="ARBA" id="ARBA00022806"/>
    </source>
</evidence>
<organism evidence="9 10">
    <name type="scientific">Lactuca sativa</name>
    <name type="common">Garden lettuce</name>
    <dbReference type="NCBI Taxonomy" id="4236"/>
    <lineage>
        <taxon>Eukaryota</taxon>
        <taxon>Viridiplantae</taxon>
        <taxon>Streptophyta</taxon>
        <taxon>Embryophyta</taxon>
        <taxon>Tracheophyta</taxon>
        <taxon>Spermatophyta</taxon>
        <taxon>Magnoliopsida</taxon>
        <taxon>eudicotyledons</taxon>
        <taxon>Gunneridae</taxon>
        <taxon>Pentapetalae</taxon>
        <taxon>asterids</taxon>
        <taxon>campanulids</taxon>
        <taxon>Asterales</taxon>
        <taxon>Asteraceae</taxon>
        <taxon>Cichorioideae</taxon>
        <taxon>Cichorieae</taxon>
        <taxon>Lactucinae</taxon>
        <taxon>Lactuca</taxon>
    </lineage>
</organism>
<evidence type="ECO:0000256" key="2">
    <source>
        <dbReference type="ARBA" id="ARBA00022801"/>
    </source>
</evidence>
<evidence type="ECO:0008006" key="11">
    <source>
        <dbReference type="Google" id="ProtNLM"/>
    </source>
</evidence>
<evidence type="ECO:0000256" key="5">
    <source>
        <dbReference type="SAM" id="MobiDB-lite"/>
    </source>
</evidence>
<keyword evidence="10" id="KW-1185">Reference proteome</keyword>
<evidence type="ECO:0000259" key="8">
    <source>
        <dbReference type="Pfam" id="PF20073"/>
    </source>
</evidence>
<keyword evidence="1" id="KW-0547">Nucleotide-binding</keyword>
<dbReference type="GO" id="GO:0003723">
    <property type="term" value="F:RNA binding"/>
    <property type="evidence" value="ECO:0000318"/>
    <property type="project" value="GO_Central"/>
</dbReference>
<dbReference type="InterPro" id="IPR041679">
    <property type="entry name" value="DNA2/NAM7-like_C"/>
</dbReference>
<dbReference type="InterPro" id="IPR027417">
    <property type="entry name" value="P-loop_NTPase"/>
</dbReference>
<dbReference type="FunFam" id="3.40.50.300:FF:000326">
    <property type="entry name" value="P-loop containing nucleoside triphosphate hydrolase"/>
    <property type="match status" value="1"/>
</dbReference>
<dbReference type="PANTHER" id="PTHR10887:SF442">
    <property type="entry name" value="DNA HELICASE"/>
    <property type="match status" value="1"/>
</dbReference>
<evidence type="ECO:0000313" key="10">
    <source>
        <dbReference type="Proteomes" id="UP000235145"/>
    </source>
</evidence>
<dbReference type="PANTHER" id="PTHR10887">
    <property type="entry name" value="DNA2/NAM7 HELICASE FAMILY"/>
    <property type="match status" value="1"/>
</dbReference>
<dbReference type="GO" id="GO:0005694">
    <property type="term" value="C:chromosome"/>
    <property type="evidence" value="ECO:0007669"/>
    <property type="project" value="UniProtKB-ARBA"/>
</dbReference>
<dbReference type="AlphaFoldDB" id="A0A9R1XRG7"/>
<dbReference type="Pfam" id="PF20073">
    <property type="entry name" value="DUF6469"/>
    <property type="match status" value="1"/>
</dbReference>
<dbReference type="InterPro" id="IPR045529">
    <property type="entry name" value="DUF6469"/>
</dbReference>
<dbReference type="GO" id="GO:0004386">
    <property type="term" value="F:helicase activity"/>
    <property type="evidence" value="ECO:0007669"/>
    <property type="project" value="UniProtKB-KW"/>
</dbReference>
<dbReference type="InterPro" id="IPR045055">
    <property type="entry name" value="DNA2/NAM7-like"/>
</dbReference>
<dbReference type="GO" id="GO:0016787">
    <property type="term" value="F:hydrolase activity"/>
    <property type="evidence" value="ECO:0007669"/>
    <property type="project" value="UniProtKB-KW"/>
</dbReference>
<dbReference type="EMBL" id="NBSK02000002">
    <property type="protein sequence ID" value="KAJ0222759.1"/>
    <property type="molecule type" value="Genomic_DNA"/>
</dbReference>
<evidence type="ECO:0000256" key="4">
    <source>
        <dbReference type="ARBA" id="ARBA00022840"/>
    </source>
</evidence>
<protein>
    <recommendedName>
        <fullName evidence="11">DNA2/NAM7 helicase-like C-terminal domain-containing protein</fullName>
    </recommendedName>
</protein>
<dbReference type="Pfam" id="PF13087">
    <property type="entry name" value="AAA_12"/>
    <property type="match status" value="1"/>
</dbReference>
<dbReference type="GO" id="GO:0005524">
    <property type="term" value="F:ATP binding"/>
    <property type="evidence" value="ECO:0007669"/>
    <property type="project" value="UniProtKB-KW"/>
</dbReference>
<sequence>MATSSSFNKPKTKGKELIDEVFSWSFDAVLNEDHYKGKVNTIEERFSSTSDYTNSFIKPLLEETRHALMSKMRTISSASTRGIINMSRFPNIYLESKGKSGKGCYEPEVGDLIAVTNGKPRCIGDINQPNGIPYVIALVQRVFKDDVIQVRSKKQIVFNGKESNNRGKPMLFVVHLVNLTPNIHIWQALHSKLDGENMKIINKVLQSDSKGNKECSLCSIQDSKKSASLNLQHTMNTFSLNQSQKKAIWSCIVARECHHQETVKLIWGPPGTGKTKTVGCLLFALFKMKCRTLTCAPTNNAVLEVASRFMSLVKGSLEYETYGFGDIVLFGKGERMKIDGFPELYQVFLDNRISVLACCLSPTFGWRSKANSIVQLLKYPQDEYKLYLCDKRNVDDEASDDDEWEICENEGLKDVHGKVIVYEKVLKIKEKLSFEDYIKEKFNILEEKLTTMFKSMYTHMPTSCLTLQLAKKMMRVITLLSNTLQGVEISEENMVPMNELVVMKKELFQVLDQVLRETVSFPNDQEIGNFCLENACLIFCTASSSIRLHALETNVELLVVDEAAQLKECESFIPLQLSGLRDVILIGDEMQLPAMVGSPICREKKFGRSLFERLVSLKHLTLLLNVQYRMHPEISLFPNQEFYGNKIKNGPNVYIPNYKKQFLKGDMFGPYSFIHLTQGKVEFDKTKSGKNMEEVAVVVELITKLHEESVAKNRKISVGCITPYTAQVSAIQSKLSDIYQVIKAGKHEFSLNVKTVDGFQGCEEDVIIISTVTGIASGSIGFLARPQRANVALTRARHCLWILGNGDTLRNSSNTWRRLVNNAKARGFFYVGNEDESLADVINQRFQRCGQRVIENGFLSNGISAMSLRKEASSSSSPSSGLCLEGHKA</sequence>
<keyword evidence="2" id="KW-0378">Hydrolase</keyword>
<evidence type="ECO:0000313" key="9">
    <source>
        <dbReference type="EMBL" id="KAJ0222759.1"/>
    </source>
</evidence>
<dbReference type="CDD" id="cd18808">
    <property type="entry name" value="SF1_C_Upf1"/>
    <property type="match status" value="1"/>
</dbReference>
<keyword evidence="4" id="KW-0067">ATP-binding</keyword>
<evidence type="ECO:0000259" key="6">
    <source>
        <dbReference type="Pfam" id="PF13086"/>
    </source>
</evidence>
<feature type="region of interest" description="Disordered" evidence="5">
    <location>
        <begin position="870"/>
        <end position="889"/>
    </location>
</feature>
<dbReference type="Proteomes" id="UP000235145">
    <property type="component" value="Unassembled WGS sequence"/>
</dbReference>
<name>A0A9R1XRG7_LACSA</name>
<dbReference type="Gene3D" id="3.40.50.300">
    <property type="entry name" value="P-loop containing nucleotide triphosphate hydrolases"/>
    <property type="match status" value="2"/>
</dbReference>
<feature type="domain" description="DNA2/NAM7 helicase-like C-terminal" evidence="7">
    <location>
        <begin position="607"/>
        <end position="806"/>
    </location>
</feature>
<gene>
    <name evidence="9" type="ORF">LSAT_V11C200076210</name>
</gene>
<dbReference type="Pfam" id="PF13086">
    <property type="entry name" value="AAA_11"/>
    <property type="match status" value="1"/>
</dbReference>
<feature type="domain" description="DUF6469" evidence="8">
    <location>
        <begin position="100"/>
        <end position="192"/>
    </location>
</feature>
<evidence type="ECO:0000259" key="7">
    <source>
        <dbReference type="Pfam" id="PF13087"/>
    </source>
</evidence>
<accession>A0A9R1XRG7</accession>
<proteinExistence type="predicted"/>